<dbReference type="InterPro" id="IPR004148">
    <property type="entry name" value="BAR_dom"/>
</dbReference>
<name>A0A060YQ64_ONCMY</name>
<evidence type="ECO:0000259" key="2">
    <source>
        <dbReference type="PROSITE" id="PS51021"/>
    </source>
</evidence>
<dbReference type="Pfam" id="PF03114">
    <property type="entry name" value="BAR"/>
    <property type="match status" value="1"/>
</dbReference>
<feature type="domain" description="BAR" evidence="2">
    <location>
        <begin position="22"/>
        <end position="323"/>
    </location>
</feature>
<dbReference type="GO" id="GO:0001849">
    <property type="term" value="F:complement component C1q complex binding"/>
    <property type="evidence" value="ECO:0007669"/>
    <property type="project" value="TreeGrafter"/>
</dbReference>
<dbReference type="EMBL" id="FR912005">
    <property type="protein sequence ID" value="CDQ91609.1"/>
    <property type="molecule type" value="Genomic_DNA"/>
</dbReference>
<dbReference type="SUPFAM" id="SSF103657">
    <property type="entry name" value="BAR/IMD domain-like"/>
    <property type="match status" value="1"/>
</dbReference>
<dbReference type="PROSITE" id="PS51021">
    <property type="entry name" value="BAR"/>
    <property type="match status" value="1"/>
</dbReference>
<dbReference type="GO" id="GO:0045087">
    <property type="term" value="P:innate immune response"/>
    <property type="evidence" value="ECO:0007669"/>
    <property type="project" value="TreeGrafter"/>
</dbReference>
<dbReference type="PANTHER" id="PTHR46943:SF1">
    <property type="entry name" value="PENTRAXIN-RELATED PROTEIN PTX3"/>
    <property type="match status" value="1"/>
</dbReference>
<feature type="coiled-coil region" evidence="1">
    <location>
        <begin position="153"/>
        <end position="180"/>
    </location>
</feature>
<dbReference type="SMART" id="SM00721">
    <property type="entry name" value="BAR"/>
    <property type="match status" value="1"/>
</dbReference>
<dbReference type="InterPro" id="IPR042837">
    <property type="entry name" value="PTX3"/>
</dbReference>
<organism evidence="3 4">
    <name type="scientific">Oncorhynchus mykiss</name>
    <name type="common">Rainbow trout</name>
    <name type="synonym">Salmo gairdneri</name>
    <dbReference type="NCBI Taxonomy" id="8022"/>
    <lineage>
        <taxon>Eukaryota</taxon>
        <taxon>Metazoa</taxon>
        <taxon>Chordata</taxon>
        <taxon>Craniata</taxon>
        <taxon>Vertebrata</taxon>
        <taxon>Euteleostomi</taxon>
        <taxon>Actinopterygii</taxon>
        <taxon>Neopterygii</taxon>
        <taxon>Teleostei</taxon>
        <taxon>Protacanthopterygii</taxon>
        <taxon>Salmoniformes</taxon>
        <taxon>Salmonidae</taxon>
        <taxon>Salmoninae</taxon>
        <taxon>Oncorhynchus</taxon>
    </lineage>
</organism>
<evidence type="ECO:0000313" key="4">
    <source>
        <dbReference type="Proteomes" id="UP000193380"/>
    </source>
</evidence>
<dbReference type="InterPro" id="IPR027267">
    <property type="entry name" value="AH/BAR_dom_sf"/>
</dbReference>
<dbReference type="PANTHER" id="PTHR46943">
    <property type="entry name" value="PENTRAXIN-RELATED PROTEIN PTX3"/>
    <property type="match status" value="1"/>
</dbReference>
<dbReference type="AlphaFoldDB" id="A0A060YQ64"/>
<proteinExistence type="predicted"/>
<keyword evidence="1" id="KW-0175">Coiled coil</keyword>
<dbReference type="Proteomes" id="UP000193380">
    <property type="component" value="Unassembled WGS sequence"/>
</dbReference>
<dbReference type="Gene3D" id="1.20.1270.60">
    <property type="entry name" value="Arfaptin homology (AH) domain/BAR domain"/>
    <property type="match status" value="1"/>
</dbReference>
<reference evidence="3" key="1">
    <citation type="journal article" date="2014" name="Nat. Commun.">
        <title>The rainbow trout genome provides novel insights into evolution after whole-genome duplication in vertebrates.</title>
        <authorList>
            <person name="Berthelot C."/>
            <person name="Brunet F."/>
            <person name="Chalopin D."/>
            <person name="Juanchich A."/>
            <person name="Bernard M."/>
            <person name="Noel B."/>
            <person name="Bento P."/>
            <person name="Da Silva C."/>
            <person name="Labadie K."/>
            <person name="Alberti A."/>
            <person name="Aury J.M."/>
            <person name="Louis A."/>
            <person name="Dehais P."/>
            <person name="Bardou P."/>
            <person name="Montfort J."/>
            <person name="Klopp C."/>
            <person name="Cabau C."/>
            <person name="Gaspin C."/>
            <person name="Thorgaard G.H."/>
            <person name="Boussaha M."/>
            <person name="Quillet E."/>
            <person name="Guyomard R."/>
            <person name="Galiana D."/>
            <person name="Bobe J."/>
            <person name="Volff J.N."/>
            <person name="Genet C."/>
            <person name="Wincker P."/>
            <person name="Jaillon O."/>
            <person name="Roest Crollius H."/>
            <person name="Guiguen Y."/>
        </authorList>
    </citation>
    <scope>NUCLEOTIDE SEQUENCE [LARGE SCALE GENOMIC DNA]</scope>
</reference>
<dbReference type="GO" id="GO:0005615">
    <property type="term" value="C:extracellular space"/>
    <property type="evidence" value="ECO:0007669"/>
    <property type="project" value="TreeGrafter"/>
</dbReference>
<sequence>MDITRLAVDAGAFINRAVQYTEEALGQAEKTELDSRLGSLLDRAESTKTWTDKIISQTETLLQPNPGSRLEDLLYKGLDWSAPERPTPHELLSENMMDAALELGRHTPYGSTLIKCGELERQIGLANKKLIQSTDINFLSPLRRFTDQEYTVIQNERRQLVNKRLDLDIAKARLRKAQEADIEARVMGRRCYACSAIVRPVRRAAKFSKTTLEAAYGREMNIEFSGNSSERERERERIQHKTSGVSLATGRFFLEQFSFTYIHTPIHTFFHTHRLGSGSMLVNRVWHVVCVLCCVCVNAEEYEVNYADNYENEITQDQQDGDSPVTTCQATDLSRWNKLFVALEDSHQRDMMLMEALEQRCGAPGVCQQCLPAIEAVCRGQTEQASPRLHQGLVELKEEVTEREGRINSSLQQIKQEGAESYGRMMAVLHHLLQNSKEQNHRLHRLEESKLTGEVTEGAGSIGAGHREAEPIRTGHKENRLGLGEGLSGRGGPIGTKPGSIGAGLGLGLGMKLFSSSTKKQLVTSSPSSDPGKIERPLVAIAMEMQKVQTQLDLISSVGN</sequence>
<evidence type="ECO:0000313" key="3">
    <source>
        <dbReference type="EMBL" id="CDQ91609.1"/>
    </source>
</evidence>
<dbReference type="GO" id="GO:0005737">
    <property type="term" value="C:cytoplasm"/>
    <property type="evidence" value="ECO:0007669"/>
    <property type="project" value="InterPro"/>
</dbReference>
<dbReference type="PaxDb" id="8022-A0A060YQ64"/>
<dbReference type="STRING" id="8022.A0A060YQ64"/>
<accession>A0A060YQ64</accession>
<reference evidence="3" key="2">
    <citation type="submission" date="2014-03" db="EMBL/GenBank/DDBJ databases">
        <authorList>
            <person name="Genoscope - CEA"/>
        </authorList>
    </citation>
    <scope>NUCLEOTIDE SEQUENCE</scope>
</reference>
<evidence type="ECO:0000256" key="1">
    <source>
        <dbReference type="SAM" id="Coils"/>
    </source>
</evidence>
<protein>
    <recommendedName>
        <fullName evidence="2">BAR domain-containing protein</fullName>
    </recommendedName>
</protein>
<gene>
    <name evidence="3" type="ORF">GSONMT00047036001</name>
</gene>